<dbReference type="GeneID" id="93300525"/>
<accession>A0A1E3A918</accession>
<evidence type="ECO:0000313" key="11">
    <source>
        <dbReference type="Proteomes" id="UP000095003"/>
    </source>
</evidence>
<evidence type="ECO:0000313" key="5">
    <source>
        <dbReference type="EMBL" id="ODM04891.1"/>
    </source>
</evidence>
<evidence type="ECO:0000256" key="3">
    <source>
        <dbReference type="PIRSR" id="PIRSR001359-3"/>
    </source>
</evidence>
<evidence type="ECO:0000256" key="2">
    <source>
        <dbReference type="PIRSR" id="PIRSR001359-2"/>
    </source>
</evidence>
<dbReference type="EMBL" id="MEHD01000049">
    <property type="protein sequence ID" value="ODR46628.1"/>
    <property type="molecule type" value="Genomic_DNA"/>
</dbReference>
<evidence type="ECO:0000313" key="6">
    <source>
        <dbReference type="EMBL" id="ODR46505.1"/>
    </source>
</evidence>
<reference evidence="8 11" key="1">
    <citation type="submission" date="2016-07" db="EMBL/GenBank/DDBJ databases">
        <title>Characterization of isolates of Eisenbergiella tayi derived from blood cultures, using whole genome sequencing.</title>
        <authorList>
            <person name="Burdz T."/>
            <person name="Wiebe D."/>
            <person name="Huynh C."/>
            <person name="Bernard K."/>
        </authorList>
    </citation>
    <scope>NUCLEOTIDE SEQUENCE [LARGE SCALE GENOMIC DNA]</scope>
    <source>
        <strain evidence="5 8">NML 110608</strain>
        <strain evidence="4 11">NML 120489</strain>
    </source>
</reference>
<dbReference type="CDD" id="cd00947">
    <property type="entry name" value="TBP_aldolase_IIB"/>
    <property type="match status" value="1"/>
</dbReference>
<feature type="binding site" evidence="2">
    <location>
        <position position="180"/>
    </location>
    <ligand>
        <name>dihydroxyacetone phosphate</name>
        <dbReference type="ChEBI" id="CHEBI:57642"/>
    </ligand>
</feature>
<evidence type="ECO:0000313" key="8">
    <source>
        <dbReference type="Proteomes" id="UP000094067"/>
    </source>
</evidence>
<dbReference type="GO" id="GO:0008270">
    <property type="term" value="F:zinc ion binding"/>
    <property type="evidence" value="ECO:0007669"/>
    <property type="project" value="InterPro"/>
</dbReference>
<dbReference type="RefSeq" id="WP_016360346.1">
    <property type="nucleotide sequence ID" value="NZ_BAABXS010000002.1"/>
</dbReference>
<dbReference type="AlphaFoldDB" id="A0A1E3A918"/>
<dbReference type="Proteomes" id="UP000094869">
    <property type="component" value="Unassembled WGS sequence"/>
</dbReference>
<dbReference type="GO" id="GO:0005829">
    <property type="term" value="C:cytosol"/>
    <property type="evidence" value="ECO:0007669"/>
    <property type="project" value="TreeGrafter"/>
</dbReference>
<keyword evidence="3" id="KW-0479">Metal-binding</keyword>
<dbReference type="EC" id="4.1.2.40" evidence="5"/>
<comment type="cofactor">
    <cofactor evidence="3">
        <name>Zn(2+)</name>
        <dbReference type="ChEBI" id="CHEBI:29105"/>
    </cofactor>
    <text evidence="3">Binds 2 Zn(2+) ions per subunit. One is catalytic and the other provides a structural contribution.</text>
</comment>
<dbReference type="SUPFAM" id="SSF51569">
    <property type="entry name" value="Aldolase"/>
    <property type="match status" value="1"/>
</dbReference>
<evidence type="ECO:0000313" key="9">
    <source>
        <dbReference type="Proteomes" id="UP000094271"/>
    </source>
</evidence>
<feature type="binding site" evidence="2">
    <location>
        <begin position="229"/>
        <end position="232"/>
    </location>
    <ligand>
        <name>dihydroxyacetone phosphate</name>
        <dbReference type="ChEBI" id="CHEBI:57642"/>
    </ligand>
</feature>
<keyword evidence="10" id="KW-1185">Reference proteome</keyword>
<dbReference type="Proteomes" id="UP000094067">
    <property type="component" value="Unassembled WGS sequence"/>
</dbReference>
<feature type="binding site" evidence="3">
    <location>
        <position position="134"/>
    </location>
    <ligand>
        <name>Zn(2+)</name>
        <dbReference type="ChEBI" id="CHEBI:29105"/>
        <label>2</label>
    </ligand>
</feature>
<feature type="active site" description="Proton donor" evidence="1">
    <location>
        <position position="82"/>
    </location>
</feature>
<dbReference type="InterPro" id="IPR050246">
    <property type="entry name" value="Class_II_FBP_aldolase"/>
</dbReference>
<keyword evidence="3" id="KW-0862">Zinc</keyword>
<dbReference type="Proteomes" id="UP000094271">
    <property type="component" value="Unassembled WGS sequence"/>
</dbReference>
<feature type="binding site" evidence="3">
    <location>
        <position position="104"/>
    </location>
    <ligand>
        <name>Zn(2+)</name>
        <dbReference type="ChEBI" id="CHEBI:29105"/>
        <label>2</label>
    </ligand>
</feature>
<proteinExistence type="predicted"/>
<dbReference type="EMBL" id="MCGH01000002">
    <property type="protein sequence ID" value="ODM04891.1"/>
    <property type="molecule type" value="Genomic_DNA"/>
</dbReference>
<feature type="binding site" evidence="3">
    <location>
        <position position="179"/>
    </location>
    <ligand>
        <name>Zn(2+)</name>
        <dbReference type="ChEBI" id="CHEBI:29105"/>
        <label>1</label>
        <note>catalytic</note>
    </ligand>
</feature>
<dbReference type="PANTHER" id="PTHR30304">
    <property type="entry name" value="D-TAGATOSE-1,6-BISPHOSPHATE ALDOLASE"/>
    <property type="match status" value="1"/>
</dbReference>
<sequence>MAIVSVKEILEHAWGHKYGVPAINVFNYETVKWAIEAAEEERLPIIIQFYPGFAEHIALKYVADFAVDMAKKARVPVAVHLDHSPSYEIAVGGIRDGFPSVMVDGSVLPYEENVELTRAVVRVAEVFGVDVEAELGHVGSGSSLDDIVNEKNYTSIEDAVDFTERTGCGSLAIAVGNAHGVYIREPRLDFDRIRAIRSAVKVPLVLHGCSDIPDDQLKESVNLGLSKFNIATEYDRAFYTAIAARADKTEQKGSFFRLQEEAAKDIRAFVAGKLRLLNPNGYAL</sequence>
<dbReference type="OrthoDB" id="9803995at2"/>
<dbReference type="EMBL" id="MCGI01000007">
    <property type="protein sequence ID" value="ODM04657.1"/>
    <property type="molecule type" value="Genomic_DNA"/>
</dbReference>
<gene>
    <name evidence="5" type="primary">kbaY_1</name>
    <name evidence="4" type="synonym">kbaY_2</name>
    <name evidence="4" type="ORF">BEH84_05718</name>
    <name evidence="6" type="ORF">BEI59_25140</name>
    <name evidence="5" type="ORF">BEI61_00771</name>
    <name evidence="7" type="ORF">BEI63_27840</name>
</gene>
<reference evidence="6 9" key="3">
    <citation type="submission" date="2016-08" db="EMBL/GenBank/DDBJ databases">
        <authorList>
            <person name="Seilhamer J.J."/>
        </authorList>
    </citation>
    <scope>NUCLEOTIDE SEQUENCE [LARGE SCALE GENOMIC DNA]</scope>
    <source>
        <strain evidence="6 9">NML150140-1</strain>
    </source>
</reference>
<dbReference type="NCBIfam" id="TIGR00167">
    <property type="entry name" value="cbbA"/>
    <property type="match status" value="1"/>
</dbReference>
<dbReference type="Proteomes" id="UP000095003">
    <property type="component" value="Unassembled WGS sequence"/>
</dbReference>
<dbReference type="Gene3D" id="3.20.20.70">
    <property type="entry name" value="Aldolase class I"/>
    <property type="match status" value="1"/>
</dbReference>
<dbReference type="EMBL" id="MEHA01000024">
    <property type="protein sequence ID" value="ODR46505.1"/>
    <property type="molecule type" value="Genomic_DNA"/>
</dbReference>
<name>A0A1E3A918_9FIRM</name>
<dbReference type="InterPro" id="IPR000771">
    <property type="entry name" value="FBA_II"/>
</dbReference>
<feature type="binding site" evidence="2">
    <location>
        <begin position="208"/>
        <end position="210"/>
    </location>
    <ligand>
        <name>dihydroxyacetone phosphate</name>
        <dbReference type="ChEBI" id="CHEBI:57642"/>
    </ligand>
</feature>
<feature type="binding site" evidence="3">
    <location>
        <position position="83"/>
    </location>
    <ligand>
        <name>Zn(2+)</name>
        <dbReference type="ChEBI" id="CHEBI:29105"/>
        <label>1</label>
        <note>catalytic</note>
    </ligand>
</feature>
<dbReference type="GO" id="GO:0005975">
    <property type="term" value="P:carbohydrate metabolic process"/>
    <property type="evidence" value="ECO:0007669"/>
    <property type="project" value="InterPro"/>
</dbReference>
<comment type="caution">
    <text evidence="5">The sequence shown here is derived from an EMBL/GenBank/DDBJ whole genome shotgun (WGS) entry which is preliminary data.</text>
</comment>
<organism evidence="5 8">
    <name type="scientific">Eisenbergiella tayi</name>
    <dbReference type="NCBI Taxonomy" id="1432052"/>
    <lineage>
        <taxon>Bacteria</taxon>
        <taxon>Bacillati</taxon>
        <taxon>Bacillota</taxon>
        <taxon>Clostridia</taxon>
        <taxon>Lachnospirales</taxon>
        <taxon>Lachnospiraceae</taxon>
        <taxon>Eisenbergiella</taxon>
    </lineage>
</organism>
<keyword evidence="5" id="KW-0456">Lyase</keyword>
<evidence type="ECO:0000313" key="4">
    <source>
        <dbReference type="EMBL" id="ODM04657.1"/>
    </source>
</evidence>
<feature type="binding site" evidence="3">
    <location>
        <position position="207"/>
    </location>
    <ligand>
        <name>Zn(2+)</name>
        <dbReference type="ChEBI" id="CHEBI:29105"/>
        <label>1</label>
        <note>catalytic</note>
    </ligand>
</feature>
<reference evidence="7 10" key="2">
    <citation type="submission" date="2016-08" db="EMBL/GenBank/DDBJ databases">
        <title>Characterization of Isolates of Eisenbergiella tayi Derived from Blood Cultures, Using Whole Genome Sequencing.</title>
        <authorList>
            <person name="Bernier A.-M."/>
            <person name="Burdz T."/>
            <person name="Wiebe D."/>
            <person name="Bernard K."/>
        </authorList>
    </citation>
    <scope>NUCLEOTIDE SEQUENCE [LARGE SCALE GENOMIC DNA]</scope>
    <source>
        <strain evidence="7 10">NML120146</strain>
    </source>
</reference>
<evidence type="ECO:0000313" key="7">
    <source>
        <dbReference type="EMBL" id="ODR46628.1"/>
    </source>
</evidence>
<protein>
    <submittedName>
        <fullName evidence="5">D-tagatose-1,6-bisphosphate aldolase subunit KbaY</fullName>
        <ecNumber evidence="5">4.1.2.40</ecNumber>
    </submittedName>
    <submittedName>
        <fullName evidence="6">Ketose-bisphosphate aldolase</fullName>
    </submittedName>
</protein>
<dbReference type="PANTHER" id="PTHR30304:SF0">
    <property type="entry name" value="D-TAGATOSE-1,6-BISPHOSPHATE ALDOLASE SUBUNIT GATY-RELATED"/>
    <property type="match status" value="1"/>
</dbReference>
<dbReference type="InterPro" id="IPR013785">
    <property type="entry name" value="Aldolase_TIM"/>
</dbReference>
<dbReference type="Pfam" id="PF01116">
    <property type="entry name" value="F_bP_aldolase"/>
    <property type="match status" value="1"/>
</dbReference>
<evidence type="ECO:0000313" key="10">
    <source>
        <dbReference type="Proteomes" id="UP000094869"/>
    </source>
</evidence>
<dbReference type="PATRIC" id="fig|1432052.3.peg.6325"/>
<evidence type="ECO:0000256" key="1">
    <source>
        <dbReference type="PIRSR" id="PIRSR001359-1"/>
    </source>
</evidence>
<dbReference type="GO" id="GO:0009025">
    <property type="term" value="F:tagatose-bisphosphate aldolase activity"/>
    <property type="evidence" value="ECO:0007669"/>
    <property type="project" value="UniProtKB-EC"/>
</dbReference>
<dbReference type="PIRSF" id="PIRSF001359">
    <property type="entry name" value="F_bP_aldolase_II"/>
    <property type="match status" value="1"/>
</dbReference>